<protein>
    <submittedName>
        <fullName evidence="2">Uncharacterized protein</fullName>
    </submittedName>
</protein>
<feature type="compositionally biased region" description="Polar residues" evidence="1">
    <location>
        <begin position="45"/>
        <end position="66"/>
    </location>
</feature>
<feature type="compositionally biased region" description="Low complexity" evidence="1">
    <location>
        <begin position="33"/>
        <end position="44"/>
    </location>
</feature>
<dbReference type="KEGG" id="gai:IMCC3135_11715"/>
<keyword evidence="3" id="KW-1185">Reference proteome</keyword>
<accession>A0A2Z2NMJ7</accession>
<reference evidence="2 3" key="1">
    <citation type="submission" date="2016-12" db="EMBL/GenBank/DDBJ databases">
        <authorList>
            <person name="Song W.-J."/>
            <person name="Kurnit D.M."/>
        </authorList>
    </citation>
    <scope>NUCLEOTIDE SEQUENCE [LARGE SCALE GENOMIC DNA]</scope>
    <source>
        <strain evidence="2 3">IMCC3135</strain>
    </source>
</reference>
<organism evidence="2 3">
    <name type="scientific">Granulosicoccus antarcticus IMCC3135</name>
    <dbReference type="NCBI Taxonomy" id="1192854"/>
    <lineage>
        <taxon>Bacteria</taxon>
        <taxon>Pseudomonadati</taxon>
        <taxon>Pseudomonadota</taxon>
        <taxon>Gammaproteobacteria</taxon>
        <taxon>Chromatiales</taxon>
        <taxon>Granulosicoccaceae</taxon>
        <taxon>Granulosicoccus</taxon>
    </lineage>
</organism>
<proteinExistence type="predicted"/>
<evidence type="ECO:0000256" key="1">
    <source>
        <dbReference type="SAM" id="MobiDB-lite"/>
    </source>
</evidence>
<feature type="region of interest" description="Disordered" evidence="1">
    <location>
        <begin position="33"/>
        <end position="96"/>
    </location>
</feature>
<feature type="compositionally biased region" description="Polar residues" evidence="1">
    <location>
        <begin position="81"/>
        <end position="95"/>
    </location>
</feature>
<sequence>MWFITLIVLALAAALIIKAVKAQSERKLADEAQLSQTSGLQGQLNRDTSSQTKTPDQTSADNNSGGDKTVPTEAGSEKTPEQTAQSTVSADAQQAESREIREMIKILNLTEADASRLGINAEQFSALRSETSTTTSALPTAKVQTDVADRLRRMLA</sequence>
<evidence type="ECO:0000313" key="3">
    <source>
        <dbReference type="Proteomes" id="UP000250079"/>
    </source>
</evidence>
<name>A0A2Z2NMJ7_9GAMM</name>
<dbReference type="EMBL" id="CP018632">
    <property type="protein sequence ID" value="ASJ72433.1"/>
    <property type="molecule type" value="Genomic_DNA"/>
</dbReference>
<dbReference type="AlphaFoldDB" id="A0A2Z2NMJ7"/>
<dbReference type="Proteomes" id="UP000250079">
    <property type="component" value="Chromosome"/>
</dbReference>
<evidence type="ECO:0000313" key="2">
    <source>
        <dbReference type="EMBL" id="ASJ72433.1"/>
    </source>
</evidence>
<dbReference type="RefSeq" id="WP_088917744.1">
    <property type="nucleotide sequence ID" value="NZ_CP018632.1"/>
</dbReference>
<gene>
    <name evidence="2" type="ORF">IMCC3135_11715</name>
</gene>